<dbReference type="InterPro" id="IPR036874">
    <property type="entry name" value="Carbonic_anhydrase_sf"/>
</dbReference>
<comment type="similarity">
    <text evidence="1">Belongs to the beta-class carbonic anhydrase family.</text>
</comment>
<comment type="catalytic activity">
    <reaction evidence="6">
        <text>hydrogencarbonate + H(+) = CO2 + H2O</text>
        <dbReference type="Rhea" id="RHEA:10748"/>
        <dbReference type="ChEBI" id="CHEBI:15377"/>
        <dbReference type="ChEBI" id="CHEBI:15378"/>
        <dbReference type="ChEBI" id="CHEBI:16526"/>
        <dbReference type="ChEBI" id="CHEBI:17544"/>
        <dbReference type="EC" id="4.2.1.1"/>
    </reaction>
</comment>
<evidence type="ECO:0000256" key="7">
    <source>
        <dbReference type="PIRSR" id="PIRSR601765-1"/>
    </source>
</evidence>
<evidence type="ECO:0000256" key="3">
    <source>
        <dbReference type="ARBA" id="ARBA00022833"/>
    </source>
</evidence>
<feature type="binding site" evidence="7">
    <location>
        <position position="54"/>
    </location>
    <ligand>
        <name>Zn(2+)</name>
        <dbReference type="ChEBI" id="CHEBI:29105"/>
    </ligand>
</feature>
<keyword evidence="4" id="KW-0456">Lyase</keyword>
<dbReference type="PROSITE" id="PS00704">
    <property type="entry name" value="PROK_CO2_ANHYDRASE_1"/>
    <property type="match status" value="1"/>
</dbReference>
<sequence length="248" mass="25812">MSTSLTPAQAWQRLQEGNARFVADAMQHPSQGAAHRAAVAREQHPYAVLFGCSDSRVAAEIIFDQGLGDLFVVRTAGHVLDTTVIGSIEYGVDVLGAPLVVVLGHDHCGAVGAATEALLTSRMPTGFVRAVVDRVIPSLLTHAELAAGQAVAAAEAEAARDASTPADDGAATDRSVHVGAGGTVRSVPLPDDDELRREHVRATVQMLRDYSRSLAAAVDEGRCAIVGVEYTLADGTAHVVDHVGPLEG</sequence>
<dbReference type="SMART" id="SM00947">
    <property type="entry name" value="Pro_CA"/>
    <property type="match status" value="1"/>
</dbReference>
<dbReference type="GO" id="GO:0004089">
    <property type="term" value="F:carbonate dehydratase activity"/>
    <property type="evidence" value="ECO:0007669"/>
    <property type="project" value="UniProtKB-EC"/>
</dbReference>
<evidence type="ECO:0000256" key="6">
    <source>
        <dbReference type="ARBA" id="ARBA00048348"/>
    </source>
</evidence>
<evidence type="ECO:0000256" key="1">
    <source>
        <dbReference type="ARBA" id="ARBA00006217"/>
    </source>
</evidence>
<comment type="function">
    <text evidence="5">Catalyzes the reversible hydration of carbon dioxide to form bicarbonate.</text>
</comment>
<dbReference type="Pfam" id="PF00484">
    <property type="entry name" value="Pro_CA"/>
    <property type="match status" value="1"/>
</dbReference>
<dbReference type="OrthoDB" id="9797527at2"/>
<protein>
    <recommendedName>
        <fullName evidence="2">carbonic anhydrase</fullName>
        <ecNumber evidence="2">4.2.1.1</ecNumber>
    </recommendedName>
</protein>
<dbReference type="InterPro" id="IPR015892">
    <property type="entry name" value="Carbonic_anhydrase_CS"/>
</dbReference>
<keyword evidence="7" id="KW-0479">Metal-binding</keyword>
<feature type="binding site" evidence="7">
    <location>
        <position position="108"/>
    </location>
    <ligand>
        <name>Zn(2+)</name>
        <dbReference type="ChEBI" id="CHEBI:29105"/>
    </ligand>
</feature>
<dbReference type="RefSeq" id="WP_098482995.1">
    <property type="nucleotide sequence ID" value="NZ_PDJI01000004.1"/>
</dbReference>
<feature type="binding site" evidence="7">
    <location>
        <position position="52"/>
    </location>
    <ligand>
        <name>Zn(2+)</name>
        <dbReference type="ChEBI" id="CHEBI:29105"/>
    </ligand>
</feature>
<evidence type="ECO:0000256" key="5">
    <source>
        <dbReference type="ARBA" id="ARBA00024993"/>
    </source>
</evidence>
<keyword evidence="10" id="KW-1185">Reference proteome</keyword>
<gene>
    <name evidence="9" type="ORF">ATJ97_1271</name>
</gene>
<proteinExistence type="inferred from homology"/>
<accession>A0A2A9EIM3</accession>
<feature type="region of interest" description="Disordered" evidence="8">
    <location>
        <begin position="158"/>
        <end position="190"/>
    </location>
</feature>
<dbReference type="Gene3D" id="3.40.1050.10">
    <property type="entry name" value="Carbonic anhydrase"/>
    <property type="match status" value="1"/>
</dbReference>
<dbReference type="GO" id="GO:0008270">
    <property type="term" value="F:zinc ion binding"/>
    <property type="evidence" value="ECO:0007669"/>
    <property type="project" value="InterPro"/>
</dbReference>
<evidence type="ECO:0000313" key="9">
    <source>
        <dbReference type="EMBL" id="PFG38784.1"/>
    </source>
</evidence>
<dbReference type="EC" id="4.2.1.1" evidence="2"/>
<dbReference type="InterPro" id="IPR001765">
    <property type="entry name" value="Carbonic_anhydrase"/>
</dbReference>
<evidence type="ECO:0000256" key="8">
    <source>
        <dbReference type="SAM" id="MobiDB-lite"/>
    </source>
</evidence>
<dbReference type="PANTHER" id="PTHR11002:SF79">
    <property type="entry name" value="CARBONIC ANHYDRASE 2"/>
    <property type="match status" value="1"/>
</dbReference>
<dbReference type="Proteomes" id="UP000222106">
    <property type="component" value="Unassembled WGS sequence"/>
</dbReference>
<reference evidence="9 10" key="1">
    <citation type="submission" date="2017-10" db="EMBL/GenBank/DDBJ databases">
        <title>Sequencing the genomes of 1000 actinobacteria strains.</title>
        <authorList>
            <person name="Klenk H.-P."/>
        </authorList>
    </citation>
    <scope>NUCLEOTIDE SEQUENCE [LARGE SCALE GENOMIC DNA]</scope>
    <source>
        <strain evidence="9 10">DSM 21838</strain>
    </source>
</reference>
<dbReference type="CDD" id="cd03378">
    <property type="entry name" value="beta_CA_cladeC"/>
    <property type="match status" value="1"/>
</dbReference>
<dbReference type="SUPFAM" id="SSF53056">
    <property type="entry name" value="beta-carbonic anhydrase, cab"/>
    <property type="match status" value="1"/>
</dbReference>
<dbReference type="GO" id="GO:0015976">
    <property type="term" value="P:carbon utilization"/>
    <property type="evidence" value="ECO:0007669"/>
    <property type="project" value="InterPro"/>
</dbReference>
<dbReference type="PANTHER" id="PTHR11002">
    <property type="entry name" value="CARBONIC ANHYDRASE"/>
    <property type="match status" value="1"/>
</dbReference>
<dbReference type="AlphaFoldDB" id="A0A2A9EIM3"/>
<evidence type="ECO:0000313" key="10">
    <source>
        <dbReference type="Proteomes" id="UP000222106"/>
    </source>
</evidence>
<comment type="cofactor">
    <cofactor evidence="7">
        <name>Zn(2+)</name>
        <dbReference type="ChEBI" id="CHEBI:29105"/>
    </cofactor>
    <text evidence="7">Binds 1 zinc ion per subunit.</text>
</comment>
<keyword evidence="3 7" id="KW-0862">Zinc</keyword>
<organism evidence="9 10">
    <name type="scientific">Georgenia soli</name>
    <dbReference type="NCBI Taxonomy" id="638953"/>
    <lineage>
        <taxon>Bacteria</taxon>
        <taxon>Bacillati</taxon>
        <taxon>Actinomycetota</taxon>
        <taxon>Actinomycetes</taxon>
        <taxon>Micrococcales</taxon>
        <taxon>Bogoriellaceae</taxon>
        <taxon>Georgenia</taxon>
    </lineage>
</organism>
<dbReference type="EMBL" id="PDJI01000004">
    <property type="protein sequence ID" value="PFG38784.1"/>
    <property type="molecule type" value="Genomic_DNA"/>
</dbReference>
<feature type="binding site" evidence="7">
    <location>
        <position position="105"/>
    </location>
    <ligand>
        <name>Zn(2+)</name>
        <dbReference type="ChEBI" id="CHEBI:29105"/>
    </ligand>
</feature>
<comment type="caution">
    <text evidence="9">The sequence shown here is derived from an EMBL/GenBank/DDBJ whole genome shotgun (WGS) entry which is preliminary data.</text>
</comment>
<evidence type="ECO:0000256" key="2">
    <source>
        <dbReference type="ARBA" id="ARBA00012925"/>
    </source>
</evidence>
<evidence type="ECO:0000256" key="4">
    <source>
        <dbReference type="ARBA" id="ARBA00023239"/>
    </source>
</evidence>
<name>A0A2A9EIM3_9MICO</name>